<protein>
    <submittedName>
        <fullName evidence="1">Uncharacterized protein</fullName>
    </submittedName>
</protein>
<dbReference type="AlphaFoldDB" id="A0A8H6XIX6"/>
<sequence length="177" mass="20084">MIHYRPNIEKFGAPRGACSSIAESRHLTAFKKPWRRLDKLSAPYANFLERGMVLPNLTAVPDKIVEDADVEEADEHLADYIKVPDFPDLLLNFLHDQLSSPNYQTYSDVSDDDLDIPKLPISVYHSAVATFYAPSDPSGICGMRREHIRSTPTWRKHGPRRDCVFVVENQGELGFRA</sequence>
<dbReference type="EMBL" id="JACAZI010000018">
    <property type="protein sequence ID" value="KAF7341356.1"/>
    <property type="molecule type" value="Genomic_DNA"/>
</dbReference>
<comment type="caution">
    <text evidence="1">The sequence shown here is derived from an EMBL/GenBank/DDBJ whole genome shotgun (WGS) entry which is preliminary data.</text>
</comment>
<proteinExistence type="predicted"/>
<reference evidence="1" key="1">
    <citation type="submission" date="2020-05" db="EMBL/GenBank/DDBJ databases">
        <title>Mycena genomes resolve the evolution of fungal bioluminescence.</title>
        <authorList>
            <person name="Tsai I.J."/>
        </authorList>
    </citation>
    <scope>NUCLEOTIDE SEQUENCE</scope>
    <source>
        <strain evidence="1">CCC161011</strain>
    </source>
</reference>
<evidence type="ECO:0000313" key="2">
    <source>
        <dbReference type="Proteomes" id="UP000620124"/>
    </source>
</evidence>
<keyword evidence="2" id="KW-1185">Reference proteome</keyword>
<dbReference type="OrthoDB" id="3187773at2759"/>
<name>A0A8H6XIX6_9AGAR</name>
<gene>
    <name evidence="1" type="ORF">MVEN_01872100</name>
</gene>
<accession>A0A8H6XIX6</accession>
<organism evidence="1 2">
    <name type="scientific">Mycena venus</name>
    <dbReference type="NCBI Taxonomy" id="2733690"/>
    <lineage>
        <taxon>Eukaryota</taxon>
        <taxon>Fungi</taxon>
        <taxon>Dikarya</taxon>
        <taxon>Basidiomycota</taxon>
        <taxon>Agaricomycotina</taxon>
        <taxon>Agaricomycetes</taxon>
        <taxon>Agaricomycetidae</taxon>
        <taxon>Agaricales</taxon>
        <taxon>Marasmiineae</taxon>
        <taxon>Mycenaceae</taxon>
        <taxon>Mycena</taxon>
    </lineage>
</organism>
<evidence type="ECO:0000313" key="1">
    <source>
        <dbReference type="EMBL" id="KAF7341356.1"/>
    </source>
</evidence>
<dbReference type="Proteomes" id="UP000620124">
    <property type="component" value="Unassembled WGS sequence"/>
</dbReference>